<organism evidence="6 7">
    <name type="scientific">Aspergillus granulosus</name>
    <dbReference type="NCBI Taxonomy" id="176169"/>
    <lineage>
        <taxon>Eukaryota</taxon>
        <taxon>Fungi</taxon>
        <taxon>Dikarya</taxon>
        <taxon>Ascomycota</taxon>
        <taxon>Pezizomycotina</taxon>
        <taxon>Eurotiomycetes</taxon>
        <taxon>Eurotiomycetidae</taxon>
        <taxon>Eurotiales</taxon>
        <taxon>Aspergillaceae</taxon>
        <taxon>Aspergillus</taxon>
        <taxon>Aspergillus subgen. Nidulantes</taxon>
    </lineage>
</organism>
<keyword evidence="3" id="KW-0808">Transferase</keyword>
<dbReference type="GO" id="GO:0032259">
    <property type="term" value="P:methylation"/>
    <property type="evidence" value="ECO:0007669"/>
    <property type="project" value="UniProtKB-KW"/>
</dbReference>
<sequence>MGSQQPFTDSNFDWVSYNTFRPSYPSVLFKHIFDYHNRHAPVSETILDLGCGPGTCTPYLLERDTVRLIISVDIGHNQLEIAKKAFISHPRVTDGLVELQFRLSRAEELAWLADSSIDIVVAAEAVHFFDHGPWFREVSRVLKPGGTLAFWFYQPAGVVQGNPAATNIVKSIFRLYYDAWAADCNNTDEAKVKRRATGIHGNSLLDTVSPPTDAFEDEMRVKWIPEGYVSCSPMLPIDRSSHTVGHITHQSEGMMEKSWNWESFQQYLETLAISHYADPEEERRLKQEFKDSVGGDEARFTMLWPLVLVLCRRKKE</sequence>
<proteinExistence type="inferred from homology"/>
<dbReference type="GO" id="GO:0008168">
    <property type="term" value="F:methyltransferase activity"/>
    <property type="evidence" value="ECO:0007669"/>
    <property type="project" value="UniProtKB-KW"/>
</dbReference>
<reference evidence="6 7" key="1">
    <citation type="submission" date="2024-07" db="EMBL/GenBank/DDBJ databases">
        <title>Section-level genome sequencing and comparative genomics of Aspergillus sections Usti and Cavernicolus.</title>
        <authorList>
            <consortium name="Lawrence Berkeley National Laboratory"/>
            <person name="Nybo J.L."/>
            <person name="Vesth T.C."/>
            <person name="Theobald S."/>
            <person name="Frisvad J.C."/>
            <person name="Larsen T.O."/>
            <person name="Kjaerboelling I."/>
            <person name="Rothschild-Mancinelli K."/>
            <person name="Lyhne E.K."/>
            <person name="Kogle M.E."/>
            <person name="Barry K."/>
            <person name="Clum A."/>
            <person name="Na H."/>
            <person name="Ledsgaard L."/>
            <person name="Lin J."/>
            <person name="Lipzen A."/>
            <person name="Kuo A."/>
            <person name="Riley R."/>
            <person name="Mondo S."/>
            <person name="Labutti K."/>
            <person name="Haridas S."/>
            <person name="Pangalinan J."/>
            <person name="Salamov A.A."/>
            <person name="Simmons B.A."/>
            <person name="Magnuson J.K."/>
            <person name="Chen J."/>
            <person name="Drula E."/>
            <person name="Henrissat B."/>
            <person name="Wiebenga A."/>
            <person name="Lubbers R.J."/>
            <person name="Gomes A.C."/>
            <person name="Makela M.R."/>
            <person name="Stajich J."/>
            <person name="Grigoriev I.V."/>
            <person name="Mortensen U.H."/>
            <person name="De Vries R.P."/>
            <person name="Baker S.E."/>
            <person name="Andersen M.R."/>
        </authorList>
    </citation>
    <scope>NUCLEOTIDE SEQUENCE [LARGE SCALE GENOMIC DNA]</scope>
    <source>
        <strain evidence="6 7">CBS 588.65</strain>
    </source>
</reference>
<dbReference type="Gene3D" id="3.40.50.150">
    <property type="entry name" value="Vaccinia Virus protein VP39"/>
    <property type="match status" value="1"/>
</dbReference>
<evidence type="ECO:0000313" key="7">
    <source>
        <dbReference type="Proteomes" id="UP001610334"/>
    </source>
</evidence>
<dbReference type="Proteomes" id="UP001610334">
    <property type="component" value="Unassembled WGS sequence"/>
</dbReference>
<keyword evidence="4" id="KW-0949">S-adenosyl-L-methionine</keyword>
<dbReference type="CDD" id="cd02440">
    <property type="entry name" value="AdoMet_MTases"/>
    <property type="match status" value="1"/>
</dbReference>
<comment type="similarity">
    <text evidence="1">Belongs to the methyltransferase superfamily.</text>
</comment>
<comment type="caution">
    <text evidence="6">The sequence shown here is derived from an EMBL/GenBank/DDBJ whole genome shotgun (WGS) entry which is preliminary data.</text>
</comment>
<gene>
    <name evidence="6" type="ORF">BJX63DRAFT_382127</name>
</gene>
<dbReference type="SUPFAM" id="SSF53335">
    <property type="entry name" value="S-adenosyl-L-methionine-dependent methyltransferases"/>
    <property type="match status" value="1"/>
</dbReference>
<evidence type="ECO:0000256" key="3">
    <source>
        <dbReference type="ARBA" id="ARBA00022679"/>
    </source>
</evidence>
<dbReference type="InterPro" id="IPR029063">
    <property type="entry name" value="SAM-dependent_MTases_sf"/>
</dbReference>
<feature type="domain" description="Methyltransferase type 11" evidence="5">
    <location>
        <begin position="47"/>
        <end position="150"/>
    </location>
</feature>
<keyword evidence="2 6" id="KW-0489">Methyltransferase</keyword>
<evidence type="ECO:0000256" key="1">
    <source>
        <dbReference type="ARBA" id="ARBA00008361"/>
    </source>
</evidence>
<evidence type="ECO:0000313" key="6">
    <source>
        <dbReference type="EMBL" id="KAL2819466.1"/>
    </source>
</evidence>
<dbReference type="PANTHER" id="PTHR44942:SF4">
    <property type="entry name" value="METHYLTRANSFERASE TYPE 11 DOMAIN-CONTAINING PROTEIN"/>
    <property type="match status" value="1"/>
</dbReference>
<dbReference type="EMBL" id="JBFXLT010000010">
    <property type="protein sequence ID" value="KAL2819466.1"/>
    <property type="molecule type" value="Genomic_DNA"/>
</dbReference>
<evidence type="ECO:0000259" key="5">
    <source>
        <dbReference type="Pfam" id="PF08241"/>
    </source>
</evidence>
<evidence type="ECO:0000256" key="4">
    <source>
        <dbReference type="ARBA" id="ARBA00022691"/>
    </source>
</evidence>
<keyword evidence="7" id="KW-1185">Reference proteome</keyword>
<dbReference type="Pfam" id="PF08241">
    <property type="entry name" value="Methyltransf_11"/>
    <property type="match status" value="1"/>
</dbReference>
<dbReference type="InterPro" id="IPR051052">
    <property type="entry name" value="Diverse_substrate_MTase"/>
</dbReference>
<evidence type="ECO:0000256" key="2">
    <source>
        <dbReference type="ARBA" id="ARBA00022603"/>
    </source>
</evidence>
<name>A0ABR4HVE7_9EURO</name>
<accession>A0ABR4HVE7</accession>
<dbReference type="PANTHER" id="PTHR44942">
    <property type="entry name" value="METHYLTRANSF_11 DOMAIN-CONTAINING PROTEIN"/>
    <property type="match status" value="1"/>
</dbReference>
<dbReference type="InterPro" id="IPR013216">
    <property type="entry name" value="Methyltransf_11"/>
</dbReference>
<protein>
    <submittedName>
        <fullName evidence="6">S-adenosyl-L-methionine-dependent methyltransferase</fullName>
    </submittedName>
</protein>